<dbReference type="EMBL" id="WJXZ01000007">
    <property type="protein sequence ID" value="MRS62464.1"/>
    <property type="molecule type" value="Genomic_DNA"/>
</dbReference>
<name>A0A7K0EKZ3_9BACT</name>
<comment type="caution">
    <text evidence="2">The sequence shown here is derived from an EMBL/GenBank/DDBJ whole genome shotgun (WGS) entry which is preliminary data.</text>
</comment>
<dbReference type="Proteomes" id="UP000441754">
    <property type="component" value="Unassembled WGS sequence"/>
</dbReference>
<evidence type="ECO:0000313" key="3">
    <source>
        <dbReference type="Proteomes" id="UP000441754"/>
    </source>
</evidence>
<dbReference type="RefSeq" id="WP_154175835.1">
    <property type="nucleotide sequence ID" value="NZ_WJXZ01000007.1"/>
</dbReference>
<gene>
    <name evidence="2" type="ORF">GJJ30_14275</name>
</gene>
<keyword evidence="3" id="KW-1185">Reference proteome</keyword>
<feature type="region of interest" description="Disordered" evidence="1">
    <location>
        <begin position="1"/>
        <end position="23"/>
    </location>
</feature>
<accession>A0A7K0EKZ3</accession>
<dbReference type="AlphaFoldDB" id="A0A7K0EKZ3"/>
<organism evidence="2 3">
    <name type="scientific">Larkinella terrae</name>
    <dbReference type="NCBI Taxonomy" id="2025311"/>
    <lineage>
        <taxon>Bacteria</taxon>
        <taxon>Pseudomonadati</taxon>
        <taxon>Bacteroidota</taxon>
        <taxon>Cytophagia</taxon>
        <taxon>Cytophagales</taxon>
        <taxon>Spirosomataceae</taxon>
        <taxon>Larkinella</taxon>
    </lineage>
</organism>
<proteinExistence type="predicted"/>
<protein>
    <submittedName>
        <fullName evidence="2">Uncharacterized protein</fullName>
    </submittedName>
</protein>
<evidence type="ECO:0000256" key="1">
    <source>
        <dbReference type="SAM" id="MobiDB-lite"/>
    </source>
</evidence>
<sequence>MNPKNLPESSSSRRTSYPLKRDSDSFSFTTDHGATYKIAFVQDADYVGDLPFANDVYSFILEQISGEYKGRDLRMKQTVIETIGLFLKIYLWP</sequence>
<reference evidence="2 3" key="1">
    <citation type="journal article" date="2018" name="Antonie Van Leeuwenhoek">
        <title>Larkinella terrae sp. nov., isolated from soil on Jeju Island, South Korea.</title>
        <authorList>
            <person name="Ten L.N."/>
            <person name="Jeon J."/>
            <person name="Park S.J."/>
            <person name="Park S."/>
            <person name="Lee S.Y."/>
            <person name="Kim M.K."/>
            <person name="Jung H.Y."/>
        </authorList>
    </citation>
    <scope>NUCLEOTIDE SEQUENCE [LARGE SCALE GENOMIC DNA]</scope>
    <source>
        <strain evidence="2 3">KCTC 52001</strain>
    </source>
</reference>
<dbReference type="OrthoDB" id="959038at2"/>
<evidence type="ECO:0000313" key="2">
    <source>
        <dbReference type="EMBL" id="MRS62464.1"/>
    </source>
</evidence>